<dbReference type="EMBL" id="MOXJ01000030">
    <property type="protein sequence ID" value="PDO09720.1"/>
    <property type="molecule type" value="Genomic_DNA"/>
</dbReference>
<protein>
    <recommendedName>
        <fullName evidence="4">HTH araC/xylS-type domain-containing protein</fullName>
    </recommendedName>
</protein>
<dbReference type="Pfam" id="PF02311">
    <property type="entry name" value="AraC_binding"/>
    <property type="match status" value="1"/>
</dbReference>
<evidence type="ECO:0000313" key="6">
    <source>
        <dbReference type="Proteomes" id="UP000243688"/>
    </source>
</evidence>
<dbReference type="SUPFAM" id="SSF51215">
    <property type="entry name" value="Regulatory protein AraC"/>
    <property type="match status" value="1"/>
</dbReference>
<dbReference type="InterPro" id="IPR018062">
    <property type="entry name" value="HTH_AraC-typ_CS"/>
</dbReference>
<keyword evidence="3" id="KW-0804">Transcription</keyword>
<dbReference type="Gene3D" id="2.60.120.10">
    <property type="entry name" value="Jelly Rolls"/>
    <property type="match status" value="1"/>
</dbReference>
<feature type="domain" description="HTH araC/xylS-type" evidence="4">
    <location>
        <begin position="200"/>
        <end position="298"/>
    </location>
</feature>
<dbReference type="InterPro" id="IPR009057">
    <property type="entry name" value="Homeodomain-like_sf"/>
</dbReference>
<gene>
    <name evidence="5" type="ORF">BLM47_11125</name>
</gene>
<dbReference type="PANTHER" id="PTHR43280:SF2">
    <property type="entry name" value="HTH-TYPE TRANSCRIPTIONAL REGULATOR EXSA"/>
    <property type="match status" value="1"/>
</dbReference>
<dbReference type="InterPro" id="IPR037923">
    <property type="entry name" value="HTH-like"/>
</dbReference>
<dbReference type="AlphaFoldDB" id="A0A2A6DXV4"/>
<dbReference type="GO" id="GO:0003700">
    <property type="term" value="F:DNA-binding transcription factor activity"/>
    <property type="evidence" value="ECO:0007669"/>
    <property type="project" value="InterPro"/>
</dbReference>
<dbReference type="Pfam" id="PF12833">
    <property type="entry name" value="HTH_18"/>
    <property type="match status" value="1"/>
</dbReference>
<dbReference type="PRINTS" id="PR00032">
    <property type="entry name" value="HTHARAC"/>
</dbReference>
<evidence type="ECO:0000256" key="2">
    <source>
        <dbReference type="ARBA" id="ARBA00023125"/>
    </source>
</evidence>
<dbReference type="SUPFAM" id="SSF46689">
    <property type="entry name" value="Homeodomain-like"/>
    <property type="match status" value="2"/>
</dbReference>
<organism evidence="5 6">
    <name type="scientific">Candidatus Reconcilbacillus cellulovorans</name>
    <dbReference type="NCBI Taxonomy" id="1906605"/>
    <lineage>
        <taxon>Bacteria</taxon>
        <taxon>Bacillati</taxon>
        <taxon>Bacillota</taxon>
        <taxon>Bacilli</taxon>
        <taxon>Bacillales</taxon>
        <taxon>Paenibacillaceae</taxon>
        <taxon>Candidatus Reconcilbacillus</taxon>
    </lineage>
</organism>
<evidence type="ECO:0000256" key="3">
    <source>
        <dbReference type="ARBA" id="ARBA00023163"/>
    </source>
</evidence>
<dbReference type="PANTHER" id="PTHR43280">
    <property type="entry name" value="ARAC-FAMILY TRANSCRIPTIONAL REGULATOR"/>
    <property type="match status" value="1"/>
</dbReference>
<dbReference type="Proteomes" id="UP000243688">
    <property type="component" value="Unassembled WGS sequence"/>
</dbReference>
<keyword evidence="1" id="KW-0805">Transcription regulation</keyword>
<sequence>MDSHRERRKRRLTVLRKPFDRGAVFPFVFVHRDTKQPHQELPDHVHDWEEIVYVHRGRGTFLIDHRLYPMREGDLFVIPGNTVHRANPDPDDPVTSSVVFFDRSLIGDRSLGESFSLFAAFDRAKSERNHRISLRPETRRTVERWLDAVHDEISLLRPGYRHAVAIALARLLLELGRETAARVPEDGRASEPPAAPPWIRDALDLLERRPGAAVTLASLARNANVTPAHFSRVFRKATGMTVTSYRIMKQIVLAKEALMNTDDKIAAVAERCGFESLPHFYRMFKRHVGVSPAAFRKRHRPRRP</sequence>
<dbReference type="PROSITE" id="PS01124">
    <property type="entry name" value="HTH_ARAC_FAMILY_2"/>
    <property type="match status" value="1"/>
</dbReference>
<dbReference type="SMART" id="SM00342">
    <property type="entry name" value="HTH_ARAC"/>
    <property type="match status" value="1"/>
</dbReference>
<evidence type="ECO:0000256" key="1">
    <source>
        <dbReference type="ARBA" id="ARBA00023015"/>
    </source>
</evidence>
<name>A0A2A6DXV4_9BACL</name>
<keyword evidence="2" id="KW-0238">DNA-binding</keyword>
<evidence type="ECO:0000313" key="5">
    <source>
        <dbReference type="EMBL" id="PDO09720.1"/>
    </source>
</evidence>
<comment type="caution">
    <text evidence="5">The sequence shown here is derived from an EMBL/GenBank/DDBJ whole genome shotgun (WGS) entry which is preliminary data.</text>
</comment>
<dbReference type="InterPro" id="IPR003313">
    <property type="entry name" value="AraC-bd"/>
</dbReference>
<dbReference type="GO" id="GO:0043565">
    <property type="term" value="F:sequence-specific DNA binding"/>
    <property type="evidence" value="ECO:0007669"/>
    <property type="project" value="InterPro"/>
</dbReference>
<reference evidence="5 6" key="1">
    <citation type="submission" date="2016-12" db="EMBL/GenBank/DDBJ databases">
        <title>Candidatus Reconcilibacillus cellulovorans genome.</title>
        <authorList>
            <person name="Kolinko S."/>
            <person name="Wu Y.-W."/>
            <person name="Tachea F."/>
            <person name="Denzel E."/>
            <person name="Hiras J."/>
            <person name="Baecker N."/>
            <person name="Chan L.J."/>
            <person name="Eichorst S.A."/>
            <person name="Frey D."/>
            <person name="Adams P.D."/>
            <person name="Pray T."/>
            <person name="Tanjore D."/>
            <person name="Petzold C.J."/>
            <person name="Gladden J.M."/>
            <person name="Simmons B.A."/>
            <person name="Singer S.W."/>
        </authorList>
    </citation>
    <scope>NUCLEOTIDE SEQUENCE [LARGE SCALE GENOMIC DNA]</scope>
    <source>
        <strain evidence="5">JTherm</strain>
    </source>
</reference>
<dbReference type="InterPro" id="IPR014710">
    <property type="entry name" value="RmlC-like_jellyroll"/>
</dbReference>
<accession>A0A2A6DXV4</accession>
<dbReference type="PROSITE" id="PS00041">
    <property type="entry name" value="HTH_ARAC_FAMILY_1"/>
    <property type="match status" value="1"/>
</dbReference>
<dbReference type="Gene3D" id="1.10.10.60">
    <property type="entry name" value="Homeodomain-like"/>
    <property type="match status" value="2"/>
</dbReference>
<dbReference type="InterPro" id="IPR018060">
    <property type="entry name" value="HTH_AraC"/>
</dbReference>
<evidence type="ECO:0000259" key="4">
    <source>
        <dbReference type="PROSITE" id="PS01124"/>
    </source>
</evidence>
<proteinExistence type="predicted"/>
<dbReference type="InterPro" id="IPR020449">
    <property type="entry name" value="Tscrpt_reg_AraC-type_HTH"/>
</dbReference>